<dbReference type="Pfam" id="PF10145">
    <property type="entry name" value="PhageMin_Tail"/>
    <property type="match status" value="1"/>
</dbReference>
<evidence type="ECO:0000256" key="2">
    <source>
        <dbReference type="SAM" id="Coils"/>
    </source>
</evidence>
<organism evidence="5 6">
    <name type="scientific">Lactiplantibacillus plantarum</name>
    <name type="common">Lactobacillus plantarum</name>
    <dbReference type="NCBI Taxonomy" id="1590"/>
    <lineage>
        <taxon>Bacteria</taxon>
        <taxon>Bacillati</taxon>
        <taxon>Bacillota</taxon>
        <taxon>Bacilli</taxon>
        <taxon>Lactobacillales</taxon>
        <taxon>Lactobacillaceae</taxon>
        <taxon>Lactiplantibacillus</taxon>
    </lineage>
</organism>
<name>A0A1E3KP23_LACPN</name>
<evidence type="ECO:0000256" key="1">
    <source>
        <dbReference type="ARBA" id="ARBA00022612"/>
    </source>
</evidence>
<evidence type="ECO:0000256" key="3">
    <source>
        <dbReference type="SAM" id="MobiDB-lite"/>
    </source>
</evidence>
<dbReference type="PATRIC" id="fig|1590.306.peg.581"/>
<gene>
    <name evidence="5" type="ORF">LPJSA22_00578</name>
</gene>
<dbReference type="Proteomes" id="UP000094892">
    <property type="component" value="Unassembled WGS sequence"/>
</dbReference>
<feature type="region of interest" description="Disordered" evidence="3">
    <location>
        <begin position="1284"/>
        <end position="1305"/>
    </location>
</feature>
<accession>A0A1E3KP23</accession>
<evidence type="ECO:0000259" key="4">
    <source>
        <dbReference type="Pfam" id="PF10145"/>
    </source>
</evidence>
<comment type="caution">
    <text evidence="5">The sequence shown here is derived from an EMBL/GenBank/DDBJ whole genome shotgun (WGS) entry which is preliminary data.</text>
</comment>
<evidence type="ECO:0000313" key="5">
    <source>
        <dbReference type="EMBL" id="ODO60634.1"/>
    </source>
</evidence>
<dbReference type="PANTHER" id="PTHR37813">
    <property type="entry name" value="FELS-2 PROPHAGE PROTEIN"/>
    <property type="match status" value="1"/>
</dbReference>
<keyword evidence="2" id="KW-0175">Coiled coil</keyword>
<dbReference type="PANTHER" id="PTHR37813:SF1">
    <property type="entry name" value="FELS-2 PROPHAGE PROTEIN"/>
    <property type="match status" value="1"/>
</dbReference>
<dbReference type="EMBL" id="MCOL01000001">
    <property type="protein sequence ID" value="ODO60634.1"/>
    <property type="molecule type" value="Genomic_DNA"/>
</dbReference>
<dbReference type="NCBIfam" id="TIGR01760">
    <property type="entry name" value="tape_meas_TP901"/>
    <property type="match status" value="1"/>
</dbReference>
<feature type="coiled-coil region" evidence="2">
    <location>
        <begin position="93"/>
        <end position="120"/>
    </location>
</feature>
<keyword evidence="1" id="KW-1188">Viral release from host cell</keyword>
<sequence>MADEVLGRMVIELGLDHAAFGKGLTGAKREVKYAMAEMKSSMAVLGQSGRQFDVLSAKSKGLSQVMMSQQRVVEKLGKAYKDSLVDGKPTSQTAKLATQLQNANAKLASLQTQYKNNAAAMAKARVEQTGFTGGLNKVSKAAVATGTSMKNIGSTMTSKVSAPIAAGLAIATKSAITFDSQIKSMGPLLTNGGAVTAKYRSQLDQLGDASKKMSMKYGVSTTEINNGMAELIRRGYTTNQVLGSMPSILDATMASGEDMGTVMNATASIVEQFGLKTNSTAGTMKNTQRVTDSLTYAANATAAGFGDMSDAMSYVGPVASSLGLSVEQTAAAVGELSNQGIEGQKAGTNLRGMLTSLIKPTKQNTEGFKSMGISSKQLAHDSHDLPQLIDDITHGTKGWSNAERGKALAQAFGRENQAAANALVKAGSKSLRDLTKDTENAGGATKKVAEQMSNTSANNVKKLIASLQVLGIEIGEKLIPKLTPLVKKATDMVQGFSKMDDATQNTIIKFALLAAAGGPVLSMLGNIVGGFGTFGGGIVKVISATAQWHAKNQAAKESLAMLKGATDATSGGFKAFKGSVDTVNGSASTAKSTFGLLKGAFTTAEAGAGVLGTSLSVTGAAVTGVGLAAVAGVAYWQLYGKEAAASAARTRQWGSDVGEQADSALTKFKGFSTSAGTSLTDFETASQTSTKNVAKDFSDMYTEMEKDSKDTIQQMQEDMKGLPDSVQDDLKEDIADRKKHNATVLADAKENYNNAEAILKNHNGKMSGLSDTERTALLNSQRKMNSDEISLLKIGGSAKKNVLAALNGDIGNMTRKQRDTTINQLTSSMQKENKLYNDQSQQIKSMYDKGEISASQYGKAMTDLQATHKSTTDGMAAAIYKLDKANGTSKAQITQDLLNVGYTYKQAAAIVKRQNDDMSKSTSLVVAETGNMSKKSKAAADTWNSLVFDSKTGKVKTNAQAEVNKAAKSKDKWNAMLLLAKQGKMSSNAAAMVGVAAVQTKRWDGLTLKEKQAMIKSKGGDDLAGLIEKGKQWGKFTPAEKKAIITSKGGPELLGVMTKAQTWNKLTMAEKRAVLKDNASPAMKQATVGIKDWNNLTPQMKTVMAKAKGAEDVAKGVKNLKDWNSLPEREKRLIANDKGATGIIKKVTGNYKAYQNLPKNATKNLFAKDNASKNAGKAKISVDKYGRVKVTGKVLKATDKASGPAKNGKKGLDKFNSTKMQTKTAKGKDSASGSMNGARKSAMKYNGVNMALKTARGHDAASSPINGAHRSLDRYNGVGMRGKTARGYDSASGAMGRAKGSLGRYNGTAMRDKTARGHDGASGPISSAIRTLSHWNAMGNVTHFITTVFRKITRHATGTTGTDGNPIIVNDEESSVYREAVKYPGHPAFIPHGRNVYLNAPKGTQVIPAGLTAKMFDVSQYAAGTIPANSSIIQASKAINDSIGGDNTTINYNLGGSDSTQAIVAGLEAILNKLDDQQPTFEVHNDMIGEKLRTLIKQKDSREHNLNRFFPQGG</sequence>
<dbReference type="RefSeq" id="WP_069302394.1">
    <property type="nucleotide sequence ID" value="NZ_CP103411.1"/>
</dbReference>
<reference evidence="5 6" key="1">
    <citation type="submission" date="2016-08" db="EMBL/GenBank/DDBJ databases">
        <title>Genome sequencing of Lactobacillus plantarum JSA22, isolated from fermented soybean paste.</title>
        <authorList>
            <person name="Choi H.S."/>
        </authorList>
    </citation>
    <scope>NUCLEOTIDE SEQUENCE [LARGE SCALE GENOMIC DNA]</scope>
    <source>
        <strain evidence="5 6">JSA22</strain>
    </source>
</reference>
<feature type="domain" description="Phage tail tape measure protein" evidence="4">
    <location>
        <begin position="208"/>
        <end position="413"/>
    </location>
</feature>
<dbReference type="InterPro" id="IPR010090">
    <property type="entry name" value="Phage_tape_meas"/>
</dbReference>
<proteinExistence type="predicted"/>
<evidence type="ECO:0000313" key="6">
    <source>
        <dbReference type="Proteomes" id="UP000094892"/>
    </source>
</evidence>
<protein>
    <submittedName>
        <fullName evidence="5">Tape measure protein</fullName>
    </submittedName>
</protein>